<dbReference type="GO" id="GO:0005524">
    <property type="term" value="F:ATP binding"/>
    <property type="evidence" value="ECO:0007669"/>
    <property type="project" value="InterPro"/>
</dbReference>
<dbReference type="Gene3D" id="3.30.470.30">
    <property type="entry name" value="DNA ligase/mRNA capping enzyme"/>
    <property type="match status" value="1"/>
</dbReference>
<evidence type="ECO:0000313" key="7">
    <source>
        <dbReference type="EMBL" id="OPH57189.1"/>
    </source>
</evidence>
<proteinExistence type="inferred from homology"/>
<dbReference type="STRING" id="1469647.BC351_25300"/>
<comment type="caution">
    <text evidence="7">The sequence shown here is derived from an EMBL/GenBank/DDBJ whole genome shotgun (WGS) entry which is preliminary data.</text>
</comment>
<evidence type="ECO:0000259" key="6">
    <source>
        <dbReference type="Pfam" id="PF04679"/>
    </source>
</evidence>
<feature type="domain" description="DNA ligase ATP-dependent C-terminal" evidence="6">
    <location>
        <begin position="226"/>
        <end position="292"/>
    </location>
</feature>
<dbReference type="InterPro" id="IPR050191">
    <property type="entry name" value="ATP-dep_DNA_ligase"/>
</dbReference>
<dbReference type="PANTHER" id="PTHR45674">
    <property type="entry name" value="DNA LIGASE 1/3 FAMILY MEMBER"/>
    <property type="match status" value="1"/>
</dbReference>
<dbReference type="EMBL" id="MBTG01000013">
    <property type="protein sequence ID" value="OPH57189.1"/>
    <property type="molecule type" value="Genomic_DNA"/>
</dbReference>
<comment type="similarity">
    <text evidence="1">Belongs to the ATP-dependent DNA ligase family.</text>
</comment>
<dbReference type="GO" id="GO:0003910">
    <property type="term" value="F:DNA ligase (ATP) activity"/>
    <property type="evidence" value="ECO:0007669"/>
    <property type="project" value="UniProtKB-EC"/>
</dbReference>
<dbReference type="Pfam" id="PF04679">
    <property type="entry name" value="DNA_ligase_A_C"/>
    <property type="match status" value="1"/>
</dbReference>
<dbReference type="EC" id="6.5.1.1" evidence="2"/>
<dbReference type="RefSeq" id="WP_079413732.1">
    <property type="nucleotide sequence ID" value="NZ_MBTG01000013.1"/>
</dbReference>
<dbReference type="InterPro" id="IPR012340">
    <property type="entry name" value="NA-bd_OB-fold"/>
</dbReference>
<dbReference type="InterPro" id="IPR012310">
    <property type="entry name" value="DNA_ligase_ATP-dep_cent"/>
</dbReference>
<dbReference type="OrthoDB" id="5503604at2"/>
<evidence type="ECO:0000313" key="8">
    <source>
        <dbReference type="Proteomes" id="UP000190626"/>
    </source>
</evidence>
<evidence type="ECO:0000259" key="5">
    <source>
        <dbReference type="Pfam" id="PF01068"/>
    </source>
</evidence>
<evidence type="ECO:0000256" key="4">
    <source>
        <dbReference type="ARBA" id="ARBA00034003"/>
    </source>
</evidence>
<dbReference type="SUPFAM" id="SSF56091">
    <property type="entry name" value="DNA ligase/mRNA capping enzyme, catalytic domain"/>
    <property type="match status" value="1"/>
</dbReference>
<dbReference type="Proteomes" id="UP000190626">
    <property type="component" value="Unassembled WGS sequence"/>
</dbReference>
<comment type="catalytic activity">
    <reaction evidence="4">
        <text>ATP + (deoxyribonucleotide)n-3'-hydroxyl + 5'-phospho-(deoxyribonucleotide)m = (deoxyribonucleotide)n+m + AMP + diphosphate.</text>
        <dbReference type="EC" id="6.5.1.1"/>
    </reaction>
</comment>
<dbReference type="Pfam" id="PF01068">
    <property type="entry name" value="DNA_ligase_A_M"/>
    <property type="match status" value="1"/>
</dbReference>
<dbReference type="AlphaFoldDB" id="A0A1V4HJA4"/>
<dbReference type="Gene3D" id="3.30.1490.70">
    <property type="match status" value="1"/>
</dbReference>
<dbReference type="PANTHER" id="PTHR45674:SF4">
    <property type="entry name" value="DNA LIGASE 1"/>
    <property type="match status" value="1"/>
</dbReference>
<organism evidence="7 8">
    <name type="scientific">Paenibacillus ferrarius</name>
    <dbReference type="NCBI Taxonomy" id="1469647"/>
    <lineage>
        <taxon>Bacteria</taxon>
        <taxon>Bacillati</taxon>
        <taxon>Bacillota</taxon>
        <taxon>Bacilli</taxon>
        <taxon>Bacillales</taxon>
        <taxon>Paenibacillaceae</taxon>
        <taxon>Paenibacillus</taxon>
    </lineage>
</organism>
<dbReference type="Gene3D" id="2.40.50.140">
    <property type="entry name" value="Nucleic acid-binding proteins"/>
    <property type="match status" value="1"/>
</dbReference>
<dbReference type="CDD" id="cd07906">
    <property type="entry name" value="Adenylation_DNA_ligase_LigD_LigC"/>
    <property type="match status" value="1"/>
</dbReference>
<protein>
    <recommendedName>
        <fullName evidence="2">DNA ligase (ATP)</fullName>
        <ecNumber evidence="2">6.5.1.1</ecNumber>
    </recommendedName>
</protein>
<dbReference type="InterPro" id="IPR012309">
    <property type="entry name" value="DNA_ligase_ATP-dep_C"/>
</dbReference>
<keyword evidence="8" id="KW-1185">Reference proteome</keyword>
<sequence>MLFTSIKPMLVASGDEAFDDDDYLFEPKWDGGRILLHKQGERIEAYTRDGQLVTAKFPELKEVAKSIKAYAVILDCEGIVLRGGRPVFDDFAYRGRISLSAKIKQAVLTHPAVFVAFDILLAEKECWNEPLSERKKRLSAIVDTSSSLMATMSVEGKGTILASLMKERNMEGIVAKRKNSKYIQDTVSPDWLKIKHDKTIDVMILGYREEPFSLIIGLNFRTVKNKPVGLVSDGFSQADKDLILSLSKELHTVKEVKTQWIRPELCCRIDYRDRTDTHQLRMTVFRGLLRDKRSEECVWES</sequence>
<evidence type="ECO:0000256" key="2">
    <source>
        <dbReference type="ARBA" id="ARBA00012727"/>
    </source>
</evidence>
<dbReference type="GO" id="GO:0006310">
    <property type="term" value="P:DNA recombination"/>
    <property type="evidence" value="ECO:0007669"/>
    <property type="project" value="InterPro"/>
</dbReference>
<evidence type="ECO:0000256" key="1">
    <source>
        <dbReference type="ARBA" id="ARBA00007572"/>
    </source>
</evidence>
<evidence type="ECO:0000256" key="3">
    <source>
        <dbReference type="ARBA" id="ARBA00022598"/>
    </source>
</evidence>
<feature type="domain" description="ATP-dependent DNA ligase family profile" evidence="5">
    <location>
        <begin position="17"/>
        <end position="195"/>
    </location>
</feature>
<name>A0A1V4HJA4_9BACL</name>
<dbReference type="GO" id="GO:0006281">
    <property type="term" value="P:DNA repair"/>
    <property type="evidence" value="ECO:0007669"/>
    <property type="project" value="InterPro"/>
</dbReference>
<reference evidence="8" key="1">
    <citation type="submission" date="2016-07" db="EMBL/GenBank/DDBJ databases">
        <authorList>
            <person name="Florea S."/>
            <person name="Webb J.S."/>
            <person name="Jaromczyk J."/>
            <person name="Schardl C.L."/>
        </authorList>
    </citation>
    <scope>NUCLEOTIDE SEQUENCE [LARGE SCALE GENOMIC DNA]</scope>
    <source>
        <strain evidence="8">CY1</strain>
    </source>
</reference>
<dbReference type="SUPFAM" id="SSF50249">
    <property type="entry name" value="Nucleic acid-binding proteins"/>
    <property type="match status" value="1"/>
</dbReference>
<gene>
    <name evidence="7" type="ORF">BC351_25300</name>
</gene>
<keyword evidence="3 7" id="KW-0436">Ligase</keyword>
<accession>A0A1V4HJA4</accession>